<evidence type="ECO:0000256" key="1">
    <source>
        <dbReference type="SAM" id="SignalP"/>
    </source>
</evidence>
<dbReference type="Proteomes" id="UP000183843">
    <property type="component" value="Unassembled WGS sequence"/>
</dbReference>
<proteinExistence type="predicted"/>
<feature type="signal peptide" evidence="1">
    <location>
        <begin position="1"/>
        <end position="28"/>
    </location>
</feature>
<name>A0A1I0V2Y2_SELRU</name>
<evidence type="ECO:0000313" key="3">
    <source>
        <dbReference type="Proteomes" id="UP000183843"/>
    </source>
</evidence>
<evidence type="ECO:0000313" key="2">
    <source>
        <dbReference type="EMBL" id="SFA70675.1"/>
    </source>
</evidence>
<dbReference type="RefSeq" id="WP_074811799.1">
    <property type="nucleotide sequence ID" value="NZ_FOJX01000001.1"/>
</dbReference>
<reference evidence="2 3" key="1">
    <citation type="submission" date="2016-10" db="EMBL/GenBank/DDBJ databases">
        <authorList>
            <person name="de Groot N.N."/>
        </authorList>
    </citation>
    <scope>NUCLEOTIDE SEQUENCE [LARGE SCALE GENOMIC DNA]</scope>
    <source>
        <strain evidence="2 3">L14</strain>
    </source>
</reference>
<dbReference type="AlphaFoldDB" id="A0A1I0V2Y2"/>
<feature type="chain" id="PRO_5010187476" evidence="1">
    <location>
        <begin position="29"/>
        <end position="245"/>
    </location>
</feature>
<organism evidence="2 3">
    <name type="scientific">Selenomonas ruminantium</name>
    <dbReference type="NCBI Taxonomy" id="971"/>
    <lineage>
        <taxon>Bacteria</taxon>
        <taxon>Bacillati</taxon>
        <taxon>Bacillota</taxon>
        <taxon>Negativicutes</taxon>
        <taxon>Selenomonadales</taxon>
        <taxon>Selenomonadaceae</taxon>
        <taxon>Selenomonas</taxon>
    </lineage>
</organism>
<dbReference type="EMBL" id="FOJX01000001">
    <property type="protein sequence ID" value="SFA70675.1"/>
    <property type="molecule type" value="Genomic_DNA"/>
</dbReference>
<protein>
    <submittedName>
        <fullName evidence="2">Uncharacterized protein</fullName>
    </submittedName>
</protein>
<accession>A0A1I0V2Y2</accession>
<sequence>MNKLKHIVLVLAAVISVSLSLMANSADAANVELTKKFLKDWHNGKQTFGEMSEVETRQQTYEDDSMSILIQPLFDTQAITGVGRIRNTVNSKYDNVIFTVDQAPFSGTAGIFSVYGISITVQNKTNQVMVVDLNESAVSLGSYYGRPITMGVRYIEMQSAKLSPMLIPPKGKASQQWTRGDYTFVSKGVKSGWVHPLDMKLGENIFGTGQFILSVGNKTDSHFVTVPVRMIFTEDSLRAYIKQKK</sequence>
<keyword evidence="1" id="KW-0732">Signal</keyword>
<gene>
    <name evidence="2" type="ORF">SAMN05216587_101207</name>
</gene>